<dbReference type="PANTHER" id="PTHR31896:SF67">
    <property type="entry name" value="AMINE OXIDASE DOMAIN-CONTAINING PROTEIN"/>
    <property type="match status" value="1"/>
</dbReference>
<dbReference type="AlphaFoldDB" id="A0A804NNM7"/>
<keyword evidence="3" id="KW-1185">Reference proteome</keyword>
<reference evidence="2" key="3">
    <citation type="submission" date="2021-05" db="UniProtKB">
        <authorList>
            <consortium name="EnsemblPlants"/>
        </authorList>
    </citation>
    <scope>IDENTIFICATION</scope>
    <source>
        <strain evidence="2">cv. B73</strain>
    </source>
</reference>
<evidence type="ECO:0000256" key="1">
    <source>
        <dbReference type="ARBA" id="ARBA00022679"/>
    </source>
</evidence>
<name>A0A804NNM7_MAIZE</name>
<dbReference type="Gramene" id="Zm00001eb174020_T001">
    <property type="protein sequence ID" value="Zm00001eb174020_P001"/>
    <property type="gene ID" value="Zm00001eb174020"/>
</dbReference>
<dbReference type="PANTHER" id="PTHR31896">
    <property type="entry name" value="FAMILY REGULATORY PROTEIN, PUTATIVE (AFU_ORTHOLOGUE AFUA_3G14730)-RELATED"/>
    <property type="match status" value="1"/>
</dbReference>
<dbReference type="InParanoid" id="A0A804NNM7"/>
<sequence>MEGSTGSVQIMSRRLVQPESGSSLDMVPSELEIVHLTAWDLALFTVGHIQKGILLPKAGTGGAQLVDDLASSFASVLGHFYPLAGCLTASEITNGVVSPSLAITLCCNDKCTKFIHAMAPEVTISRVVLPAEQAAECGSTHGLHPCAGHVGQRARRCHLHFHAVAAQLWPYGAAFWLFLNTWLETKEDLAVERVVCYSLR</sequence>
<dbReference type="EnsemblPlants" id="Zm00001eb174020_T001">
    <property type="protein sequence ID" value="Zm00001eb174020_P001"/>
    <property type="gene ID" value="Zm00001eb174020"/>
</dbReference>
<protein>
    <submittedName>
        <fullName evidence="2">Uncharacterized protein</fullName>
    </submittedName>
</protein>
<reference evidence="2" key="2">
    <citation type="submission" date="2019-07" db="EMBL/GenBank/DDBJ databases">
        <authorList>
            <person name="Seetharam A."/>
            <person name="Woodhouse M."/>
            <person name="Cannon E."/>
        </authorList>
    </citation>
    <scope>NUCLEOTIDE SEQUENCE [LARGE SCALE GENOMIC DNA]</scope>
    <source>
        <strain evidence="2">cv. B73</strain>
    </source>
</reference>
<accession>A0A804NNM7</accession>
<reference evidence="3" key="1">
    <citation type="journal article" date="2009" name="Science">
        <title>The B73 maize genome: complexity, diversity, and dynamics.</title>
        <authorList>
            <person name="Schnable P.S."/>
            <person name="Ware D."/>
            <person name="Fulton R.S."/>
            <person name="Stein J.C."/>
            <person name="Wei F."/>
            <person name="Pasternak S."/>
            <person name="Liang C."/>
            <person name="Zhang J."/>
            <person name="Fulton L."/>
            <person name="Graves T.A."/>
            <person name="Minx P."/>
            <person name="Reily A.D."/>
            <person name="Courtney L."/>
            <person name="Kruchowski S.S."/>
            <person name="Tomlinson C."/>
            <person name="Strong C."/>
            <person name="Delehaunty K."/>
            <person name="Fronick C."/>
            <person name="Courtney B."/>
            <person name="Rock S.M."/>
            <person name="Belter E."/>
            <person name="Du F."/>
            <person name="Kim K."/>
            <person name="Abbott R.M."/>
            <person name="Cotton M."/>
            <person name="Levy A."/>
            <person name="Marchetto P."/>
            <person name="Ochoa K."/>
            <person name="Jackson S.M."/>
            <person name="Gillam B."/>
            <person name="Chen W."/>
            <person name="Yan L."/>
            <person name="Higginbotham J."/>
            <person name="Cardenas M."/>
            <person name="Waligorski J."/>
            <person name="Applebaum E."/>
            <person name="Phelps L."/>
            <person name="Falcone J."/>
            <person name="Kanchi K."/>
            <person name="Thane T."/>
            <person name="Scimone A."/>
            <person name="Thane N."/>
            <person name="Henke J."/>
            <person name="Wang T."/>
            <person name="Ruppert J."/>
            <person name="Shah N."/>
            <person name="Rotter K."/>
            <person name="Hodges J."/>
            <person name="Ingenthron E."/>
            <person name="Cordes M."/>
            <person name="Kohlberg S."/>
            <person name="Sgro J."/>
            <person name="Delgado B."/>
            <person name="Mead K."/>
            <person name="Chinwalla A."/>
            <person name="Leonard S."/>
            <person name="Crouse K."/>
            <person name="Collura K."/>
            <person name="Kudrna D."/>
            <person name="Currie J."/>
            <person name="He R."/>
            <person name="Angelova A."/>
            <person name="Rajasekar S."/>
            <person name="Mueller T."/>
            <person name="Lomeli R."/>
            <person name="Scara G."/>
            <person name="Ko A."/>
            <person name="Delaney K."/>
            <person name="Wissotski M."/>
            <person name="Lopez G."/>
            <person name="Campos D."/>
            <person name="Braidotti M."/>
            <person name="Ashley E."/>
            <person name="Golser W."/>
            <person name="Kim H."/>
            <person name="Lee S."/>
            <person name="Lin J."/>
            <person name="Dujmic Z."/>
            <person name="Kim W."/>
            <person name="Talag J."/>
            <person name="Zuccolo A."/>
            <person name="Fan C."/>
            <person name="Sebastian A."/>
            <person name="Kramer M."/>
            <person name="Spiegel L."/>
            <person name="Nascimento L."/>
            <person name="Zutavern T."/>
            <person name="Miller B."/>
            <person name="Ambroise C."/>
            <person name="Muller S."/>
            <person name="Spooner W."/>
            <person name="Narechania A."/>
            <person name="Ren L."/>
            <person name="Wei S."/>
            <person name="Kumari S."/>
            <person name="Faga B."/>
            <person name="Levy M.J."/>
            <person name="McMahan L."/>
            <person name="Van Buren P."/>
            <person name="Vaughn M.W."/>
            <person name="Ying K."/>
            <person name="Yeh C.-T."/>
            <person name="Emrich S.J."/>
            <person name="Jia Y."/>
            <person name="Kalyanaraman A."/>
            <person name="Hsia A.-P."/>
            <person name="Barbazuk W.B."/>
            <person name="Baucom R.S."/>
            <person name="Brutnell T.P."/>
            <person name="Carpita N.C."/>
            <person name="Chaparro C."/>
            <person name="Chia J.-M."/>
            <person name="Deragon J.-M."/>
            <person name="Estill J.C."/>
            <person name="Fu Y."/>
            <person name="Jeddeloh J.A."/>
            <person name="Han Y."/>
            <person name="Lee H."/>
            <person name="Li P."/>
            <person name="Lisch D.R."/>
            <person name="Liu S."/>
            <person name="Liu Z."/>
            <person name="Nagel D.H."/>
            <person name="McCann M.C."/>
            <person name="SanMiguel P."/>
            <person name="Myers A.M."/>
            <person name="Nettleton D."/>
            <person name="Nguyen J."/>
            <person name="Penning B.W."/>
            <person name="Ponnala L."/>
            <person name="Schneider K.L."/>
            <person name="Schwartz D.C."/>
            <person name="Sharma A."/>
            <person name="Soderlund C."/>
            <person name="Springer N.M."/>
            <person name="Sun Q."/>
            <person name="Wang H."/>
            <person name="Waterman M."/>
            <person name="Westerman R."/>
            <person name="Wolfgruber T.K."/>
            <person name="Yang L."/>
            <person name="Yu Y."/>
            <person name="Zhang L."/>
            <person name="Zhou S."/>
            <person name="Zhu Q."/>
            <person name="Bennetzen J.L."/>
            <person name="Dawe R.K."/>
            <person name="Jiang J."/>
            <person name="Jiang N."/>
            <person name="Presting G.G."/>
            <person name="Wessler S.R."/>
            <person name="Aluru S."/>
            <person name="Martienssen R.A."/>
            <person name="Clifton S.W."/>
            <person name="McCombie W.R."/>
            <person name="Wing R.A."/>
            <person name="Wilson R.K."/>
        </authorList>
    </citation>
    <scope>NUCLEOTIDE SEQUENCE [LARGE SCALE GENOMIC DNA]</scope>
    <source>
        <strain evidence="3">cv. B73</strain>
    </source>
</reference>
<dbReference type="Pfam" id="PF02458">
    <property type="entry name" value="Transferase"/>
    <property type="match status" value="1"/>
</dbReference>
<proteinExistence type="predicted"/>
<dbReference type="InterPro" id="IPR023213">
    <property type="entry name" value="CAT-like_dom_sf"/>
</dbReference>
<dbReference type="Gene3D" id="3.30.559.10">
    <property type="entry name" value="Chloramphenicol acetyltransferase-like domain"/>
    <property type="match status" value="1"/>
</dbReference>
<evidence type="ECO:0000313" key="2">
    <source>
        <dbReference type="EnsemblPlants" id="Zm00001eb174020_P001"/>
    </source>
</evidence>
<dbReference type="InterPro" id="IPR051283">
    <property type="entry name" value="Sec_Metabolite_Acyltrans"/>
</dbReference>
<dbReference type="GO" id="GO:0016747">
    <property type="term" value="F:acyltransferase activity, transferring groups other than amino-acyl groups"/>
    <property type="evidence" value="ECO:0007669"/>
    <property type="project" value="UniProtKB-ARBA"/>
</dbReference>
<keyword evidence="1" id="KW-0808">Transferase</keyword>
<organism evidence="2 3">
    <name type="scientific">Zea mays</name>
    <name type="common">Maize</name>
    <dbReference type="NCBI Taxonomy" id="4577"/>
    <lineage>
        <taxon>Eukaryota</taxon>
        <taxon>Viridiplantae</taxon>
        <taxon>Streptophyta</taxon>
        <taxon>Embryophyta</taxon>
        <taxon>Tracheophyta</taxon>
        <taxon>Spermatophyta</taxon>
        <taxon>Magnoliopsida</taxon>
        <taxon>Liliopsida</taxon>
        <taxon>Poales</taxon>
        <taxon>Poaceae</taxon>
        <taxon>PACMAD clade</taxon>
        <taxon>Panicoideae</taxon>
        <taxon>Andropogonodae</taxon>
        <taxon>Andropogoneae</taxon>
        <taxon>Tripsacinae</taxon>
        <taxon>Zea</taxon>
    </lineage>
</organism>
<dbReference type="Proteomes" id="UP000007305">
    <property type="component" value="Chromosome 4"/>
</dbReference>
<evidence type="ECO:0000313" key="3">
    <source>
        <dbReference type="Proteomes" id="UP000007305"/>
    </source>
</evidence>